<organism evidence="2 3">
    <name type="scientific">Dovyalis caffra</name>
    <dbReference type="NCBI Taxonomy" id="77055"/>
    <lineage>
        <taxon>Eukaryota</taxon>
        <taxon>Viridiplantae</taxon>
        <taxon>Streptophyta</taxon>
        <taxon>Embryophyta</taxon>
        <taxon>Tracheophyta</taxon>
        <taxon>Spermatophyta</taxon>
        <taxon>Magnoliopsida</taxon>
        <taxon>eudicotyledons</taxon>
        <taxon>Gunneridae</taxon>
        <taxon>Pentapetalae</taxon>
        <taxon>rosids</taxon>
        <taxon>fabids</taxon>
        <taxon>Malpighiales</taxon>
        <taxon>Salicaceae</taxon>
        <taxon>Flacourtieae</taxon>
        <taxon>Dovyalis</taxon>
    </lineage>
</organism>
<accession>A0AAV1SDM5</accession>
<dbReference type="EMBL" id="CAWUPB010001176">
    <property type="protein sequence ID" value="CAK7349539.1"/>
    <property type="molecule type" value="Genomic_DNA"/>
</dbReference>
<dbReference type="AlphaFoldDB" id="A0AAV1SDM5"/>
<evidence type="ECO:0000313" key="3">
    <source>
        <dbReference type="Proteomes" id="UP001314170"/>
    </source>
</evidence>
<gene>
    <name evidence="2" type="ORF">DCAF_LOCUS22259</name>
</gene>
<reference evidence="2 3" key="1">
    <citation type="submission" date="2024-01" db="EMBL/GenBank/DDBJ databases">
        <authorList>
            <person name="Waweru B."/>
        </authorList>
    </citation>
    <scope>NUCLEOTIDE SEQUENCE [LARGE SCALE GENOMIC DNA]</scope>
</reference>
<sequence length="76" mass="9032">MLRRMWLNEYRANMLKEYRKMLKEAMMARLLRLRSLKEVTIDVDDHDESLCSICTENMEIGTVAVSLPCSHKFHKT</sequence>
<protein>
    <recommendedName>
        <fullName evidence="1">RING-type domain-containing protein</fullName>
    </recommendedName>
</protein>
<name>A0AAV1SDM5_9ROSI</name>
<dbReference type="SUPFAM" id="SSF57850">
    <property type="entry name" value="RING/U-box"/>
    <property type="match status" value="1"/>
</dbReference>
<dbReference type="Pfam" id="PF17123">
    <property type="entry name" value="zf-RING_11"/>
    <property type="match status" value="1"/>
</dbReference>
<evidence type="ECO:0000259" key="1">
    <source>
        <dbReference type="Pfam" id="PF17123"/>
    </source>
</evidence>
<dbReference type="Gene3D" id="3.30.40.10">
    <property type="entry name" value="Zinc/RING finger domain, C3HC4 (zinc finger)"/>
    <property type="match status" value="1"/>
</dbReference>
<dbReference type="InterPro" id="IPR001841">
    <property type="entry name" value="Znf_RING"/>
</dbReference>
<keyword evidence="3" id="KW-1185">Reference proteome</keyword>
<dbReference type="Proteomes" id="UP001314170">
    <property type="component" value="Unassembled WGS sequence"/>
</dbReference>
<proteinExistence type="predicted"/>
<evidence type="ECO:0000313" key="2">
    <source>
        <dbReference type="EMBL" id="CAK7349539.1"/>
    </source>
</evidence>
<feature type="domain" description="RING-type" evidence="1">
    <location>
        <begin position="51"/>
        <end position="75"/>
    </location>
</feature>
<dbReference type="InterPro" id="IPR013083">
    <property type="entry name" value="Znf_RING/FYVE/PHD"/>
</dbReference>
<comment type="caution">
    <text evidence="2">The sequence shown here is derived from an EMBL/GenBank/DDBJ whole genome shotgun (WGS) entry which is preliminary data.</text>
</comment>